<evidence type="ECO:0000313" key="2">
    <source>
        <dbReference type="EMBL" id="ESO02938.1"/>
    </source>
</evidence>
<dbReference type="Proteomes" id="UP000015101">
    <property type="component" value="Unassembled WGS sequence"/>
</dbReference>
<reference evidence="2 4" key="2">
    <citation type="journal article" date="2013" name="Nature">
        <title>Insights into bilaterian evolution from three spiralian genomes.</title>
        <authorList>
            <person name="Simakov O."/>
            <person name="Marletaz F."/>
            <person name="Cho S.J."/>
            <person name="Edsinger-Gonzales E."/>
            <person name="Havlak P."/>
            <person name="Hellsten U."/>
            <person name="Kuo D.H."/>
            <person name="Larsson T."/>
            <person name="Lv J."/>
            <person name="Arendt D."/>
            <person name="Savage R."/>
            <person name="Osoegawa K."/>
            <person name="de Jong P."/>
            <person name="Grimwood J."/>
            <person name="Chapman J.A."/>
            <person name="Shapiro H."/>
            <person name="Aerts A."/>
            <person name="Otillar R.P."/>
            <person name="Terry A.Y."/>
            <person name="Boore J.L."/>
            <person name="Grigoriev I.V."/>
            <person name="Lindberg D.R."/>
            <person name="Seaver E.C."/>
            <person name="Weisblat D.A."/>
            <person name="Putnam N.H."/>
            <person name="Rokhsar D.S."/>
        </authorList>
    </citation>
    <scope>NUCLEOTIDE SEQUENCE</scope>
</reference>
<dbReference type="EnsemblMetazoa" id="HelroT174414">
    <property type="protein sequence ID" value="HelroP174414"/>
    <property type="gene ID" value="HelroG174414"/>
</dbReference>
<accession>T1F837</accession>
<evidence type="ECO:0000313" key="4">
    <source>
        <dbReference type="Proteomes" id="UP000015101"/>
    </source>
</evidence>
<organism evidence="3 4">
    <name type="scientific">Helobdella robusta</name>
    <name type="common">Californian leech</name>
    <dbReference type="NCBI Taxonomy" id="6412"/>
    <lineage>
        <taxon>Eukaryota</taxon>
        <taxon>Metazoa</taxon>
        <taxon>Spiralia</taxon>
        <taxon>Lophotrochozoa</taxon>
        <taxon>Annelida</taxon>
        <taxon>Clitellata</taxon>
        <taxon>Hirudinea</taxon>
        <taxon>Rhynchobdellida</taxon>
        <taxon>Glossiphoniidae</taxon>
        <taxon>Helobdella</taxon>
    </lineage>
</organism>
<dbReference type="Pfam" id="PF24147">
    <property type="entry name" value="C2_SHIP1-2_2nd"/>
    <property type="match status" value="1"/>
</dbReference>
<feature type="domain" description="Phosphatidylinositol 3,4,5-trisphosphate 5-phosphatase 1/2-like second C2" evidence="1">
    <location>
        <begin position="37"/>
        <end position="101"/>
    </location>
</feature>
<dbReference type="RefSeq" id="XP_009019152.1">
    <property type="nucleotide sequence ID" value="XM_009020904.1"/>
</dbReference>
<dbReference type="KEGG" id="hro:HELRODRAFT_174414"/>
<reference evidence="4" key="1">
    <citation type="submission" date="2012-12" db="EMBL/GenBank/DDBJ databases">
        <authorList>
            <person name="Hellsten U."/>
            <person name="Grimwood J."/>
            <person name="Chapman J.A."/>
            <person name="Shapiro H."/>
            <person name="Aerts A."/>
            <person name="Otillar R.P."/>
            <person name="Terry A.Y."/>
            <person name="Boore J.L."/>
            <person name="Simakov O."/>
            <person name="Marletaz F."/>
            <person name="Cho S.-J."/>
            <person name="Edsinger-Gonzales E."/>
            <person name="Havlak P."/>
            <person name="Kuo D.-H."/>
            <person name="Larsson T."/>
            <person name="Lv J."/>
            <person name="Arendt D."/>
            <person name="Savage R."/>
            <person name="Osoegawa K."/>
            <person name="de Jong P."/>
            <person name="Lindberg D.R."/>
            <person name="Seaver E.C."/>
            <person name="Weisblat D.A."/>
            <person name="Putnam N.H."/>
            <person name="Grigoriev I.V."/>
            <person name="Rokhsar D.S."/>
        </authorList>
    </citation>
    <scope>NUCLEOTIDE SEQUENCE</scope>
</reference>
<dbReference type="AlphaFoldDB" id="T1F837"/>
<proteinExistence type="predicted"/>
<name>T1F837_HELRO</name>
<dbReference type="CTD" id="20204986"/>
<dbReference type="InParanoid" id="T1F837"/>
<reference evidence="3" key="3">
    <citation type="submission" date="2015-06" db="UniProtKB">
        <authorList>
            <consortium name="EnsemblMetazoa"/>
        </authorList>
    </citation>
    <scope>IDENTIFICATION</scope>
</reference>
<dbReference type="EMBL" id="AMQM01004907">
    <property type="status" value="NOT_ANNOTATED_CDS"/>
    <property type="molecule type" value="Genomic_DNA"/>
</dbReference>
<dbReference type="STRING" id="6412.T1F837"/>
<evidence type="ECO:0000259" key="1">
    <source>
        <dbReference type="Pfam" id="PF24147"/>
    </source>
</evidence>
<dbReference type="EMBL" id="KB096716">
    <property type="protein sequence ID" value="ESO02938.1"/>
    <property type="molecule type" value="Genomic_DNA"/>
</dbReference>
<keyword evidence="4" id="KW-1185">Reference proteome</keyword>
<dbReference type="InterPro" id="IPR057509">
    <property type="entry name" value="C2_SHIP1-2_2nd"/>
</dbReference>
<evidence type="ECO:0000313" key="3">
    <source>
        <dbReference type="EnsemblMetazoa" id="HelroP174414"/>
    </source>
</evidence>
<gene>
    <name evidence="3" type="primary">20204986</name>
    <name evidence="2" type="ORF">HELRODRAFT_174414</name>
</gene>
<sequence length="146" mass="16612">MKPSFTLNSNNNVGQLLVSFQFINLQLKCSRADILKVEIASTCIEGSVATKPSLCKVENDCNLNYQWNSDQIPLLSPIIDDLEQLEEQHLLLSVYNDALESLGWLYDAPFKFAYTDYDDDIVDDSDVECNDVDDYKHDYDSVAIIF</sequence>
<protein>
    <recommendedName>
        <fullName evidence="1">Phosphatidylinositol 3,4,5-trisphosphate 5-phosphatase 1/2-like second C2 domain-containing protein</fullName>
    </recommendedName>
</protein>
<dbReference type="GeneID" id="20204986"/>
<dbReference type="HOGENOM" id="CLU_1779459_0_0_1"/>